<dbReference type="InterPro" id="IPR000847">
    <property type="entry name" value="LysR_HTH_N"/>
</dbReference>
<dbReference type="Gene3D" id="1.10.10.10">
    <property type="entry name" value="Winged helix-like DNA-binding domain superfamily/Winged helix DNA-binding domain"/>
    <property type="match status" value="1"/>
</dbReference>
<dbReference type="GO" id="GO:0003677">
    <property type="term" value="F:DNA binding"/>
    <property type="evidence" value="ECO:0007669"/>
    <property type="project" value="UniProtKB-KW"/>
</dbReference>
<comment type="similarity">
    <text evidence="1">Belongs to the LysR transcriptional regulatory family.</text>
</comment>
<dbReference type="PANTHER" id="PTHR30579">
    <property type="entry name" value="TRANSCRIPTIONAL REGULATOR"/>
    <property type="match status" value="1"/>
</dbReference>
<name>A0A1G7XY89_9VIBR</name>
<dbReference type="PANTHER" id="PTHR30579:SF8">
    <property type="entry name" value="HTH-TYPE TRANSCRIPTIONAL REGULATOR HDFR"/>
    <property type="match status" value="1"/>
</dbReference>
<dbReference type="STRING" id="861298.SAMN04488136_102302"/>
<dbReference type="SUPFAM" id="SSF53850">
    <property type="entry name" value="Periplasmic binding protein-like II"/>
    <property type="match status" value="1"/>
</dbReference>
<dbReference type="GO" id="GO:0003700">
    <property type="term" value="F:DNA-binding transcription factor activity"/>
    <property type="evidence" value="ECO:0007669"/>
    <property type="project" value="InterPro"/>
</dbReference>
<organism evidence="7 8">
    <name type="scientific">Vibrio xiamenensis</name>
    <dbReference type="NCBI Taxonomy" id="861298"/>
    <lineage>
        <taxon>Bacteria</taxon>
        <taxon>Pseudomonadati</taxon>
        <taxon>Pseudomonadota</taxon>
        <taxon>Gammaproteobacteria</taxon>
        <taxon>Vibrionales</taxon>
        <taxon>Vibrionaceae</taxon>
        <taxon>Vibrio</taxon>
    </lineage>
</organism>
<dbReference type="PRINTS" id="PR00039">
    <property type="entry name" value="HTHLYSR"/>
</dbReference>
<dbReference type="Gene3D" id="3.40.190.10">
    <property type="entry name" value="Periplasmic binding protein-like II"/>
    <property type="match status" value="1"/>
</dbReference>
<evidence type="ECO:0000256" key="4">
    <source>
        <dbReference type="ARBA" id="ARBA00023163"/>
    </source>
</evidence>
<dbReference type="SUPFAM" id="SSF46785">
    <property type="entry name" value="Winged helix' DNA-binding domain"/>
    <property type="match status" value="1"/>
</dbReference>
<dbReference type="InterPro" id="IPR036390">
    <property type="entry name" value="WH_DNA-bd_sf"/>
</dbReference>
<gene>
    <name evidence="6" type="ORF">SAMN04488136_102302</name>
    <name evidence="7" type="ORF">SAMN04488136_104106</name>
</gene>
<dbReference type="AlphaFoldDB" id="A0A1G7XY89"/>
<feature type="domain" description="HTH lysR-type" evidence="5">
    <location>
        <begin position="1"/>
        <end position="58"/>
    </location>
</feature>
<protein>
    <submittedName>
        <fullName evidence="7">DNA-binding transcriptional regulator, LysR family</fullName>
    </submittedName>
</protein>
<dbReference type="Proteomes" id="UP000198854">
    <property type="component" value="Unassembled WGS sequence"/>
</dbReference>
<evidence type="ECO:0000256" key="1">
    <source>
        <dbReference type="ARBA" id="ARBA00009437"/>
    </source>
</evidence>
<keyword evidence="2" id="KW-0805">Transcription regulation</keyword>
<dbReference type="InterPro" id="IPR036388">
    <property type="entry name" value="WH-like_DNA-bd_sf"/>
</dbReference>
<dbReference type="Pfam" id="PF00126">
    <property type="entry name" value="HTH_1"/>
    <property type="match status" value="1"/>
</dbReference>
<dbReference type="InterPro" id="IPR005119">
    <property type="entry name" value="LysR_subst-bd"/>
</dbReference>
<keyword evidence="4" id="KW-0804">Transcription</keyword>
<keyword evidence="8" id="KW-1185">Reference proteome</keyword>
<dbReference type="OrthoDB" id="9786526at2"/>
<reference evidence="7 8" key="1">
    <citation type="submission" date="2016-10" db="EMBL/GenBank/DDBJ databases">
        <authorList>
            <person name="de Groot N.N."/>
        </authorList>
    </citation>
    <scope>NUCLEOTIDE SEQUENCE [LARGE SCALE GENOMIC DNA]</scope>
    <source>
        <strain evidence="7 8">CGMCC 1.10228</strain>
    </source>
</reference>
<dbReference type="EMBL" id="FNDD01000004">
    <property type="protein sequence ID" value="SDG89107.1"/>
    <property type="molecule type" value="Genomic_DNA"/>
</dbReference>
<evidence type="ECO:0000313" key="6">
    <source>
        <dbReference type="EMBL" id="SDG77690.1"/>
    </source>
</evidence>
<keyword evidence="3 7" id="KW-0238">DNA-binding</keyword>
<evidence type="ECO:0000256" key="3">
    <source>
        <dbReference type="ARBA" id="ARBA00023125"/>
    </source>
</evidence>
<proteinExistence type="inferred from homology"/>
<dbReference type="InterPro" id="IPR050176">
    <property type="entry name" value="LTTR"/>
</dbReference>
<evidence type="ECO:0000313" key="8">
    <source>
        <dbReference type="Proteomes" id="UP000198854"/>
    </source>
</evidence>
<dbReference type="PROSITE" id="PS50931">
    <property type="entry name" value="HTH_LYSR"/>
    <property type="match status" value="1"/>
</dbReference>
<dbReference type="FunFam" id="1.10.10.10:FF:000001">
    <property type="entry name" value="LysR family transcriptional regulator"/>
    <property type="match status" value="1"/>
</dbReference>
<evidence type="ECO:0000313" key="7">
    <source>
        <dbReference type="EMBL" id="SDG89107.1"/>
    </source>
</evidence>
<sequence>MDMVLLKTFLEVSQTRNFAKAADKLCVSPSTISARIRQLEEHLGISLFTRKHHQVLLTPAGERMERHAHFILQAWDRAYEDTALSEKHKRRLVIAGVASLWDVFLQRWLNDIYRDFPTLGIRAEESTPLRVVDKLEKGMIDLGFLYEPPLIKGIAVEEITKVQLQLVSSEPEQNVEHAIGEGYIRVEWGKTFATLHESFFPQRLLARARVNSGGIALSLIRYCGGAAYLPTSVVSPLLASGELHSVADAPNIEMKAYAAYHVRSEQSELVKELLSHDQHF</sequence>
<dbReference type="Pfam" id="PF03466">
    <property type="entry name" value="LysR_substrate"/>
    <property type="match status" value="1"/>
</dbReference>
<dbReference type="CDD" id="cd05466">
    <property type="entry name" value="PBP2_LTTR_substrate"/>
    <property type="match status" value="1"/>
</dbReference>
<accession>A0A1G7XY89</accession>
<evidence type="ECO:0000259" key="5">
    <source>
        <dbReference type="PROSITE" id="PS50931"/>
    </source>
</evidence>
<evidence type="ECO:0000256" key="2">
    <source>
        <dbReference type="ARBA" id="ARBA00023015"/>
    </source>
</evidence>
<dbReference type="EMBL" id="FNDD01000002">
    <property type="protein sequence ID" value="SDG77690.1"/>
    <property type="molecule type" value="Genomic_DNA"/>
</dbReference>
<dbReference type="RefSeq" id="WP_093269529.1">
    <property type="nucleotide sequence ID" value="NZ_FNDD01000002.1"/>
</dbReference>